<organism evidence="1 2">
    <name type="scientific">Enterobacter cloacae</name>
    <dbReference type="NCBI Taxonomy" id="550"/>
    <lineage>
        <taxon>Bacteria</taxon>
        <taxon>Pseudomonadati</taxon>
        <taxon>Pseudomonadota</taxon>
        <taxon>Gammaproteobacteria</taxon>
        <taxon>Enterobacterales</taxon>
        <taxon>Enterobacteriaceae</taxon>
        <taxon>Enterobacter</taxon>
        <taxon>Enterobacter cloacae complex</taxon>
    </lineage>
</organism>
<proteinExistence type="predicted"/>
<protein>
    <submittedName>
        <fullName evidence="1">Uncharacterized protein</fullName>
    </submittedName>
</protein>
<dbReference type="Proteomes" id="UP000255106">
    <property type="component" value="Unassembled WGS sequence"/>
</dbReference>
<gene>
    <name evidence="1" type="ORF">NCTC10005_06149</name>
</gene>
<reference evidence="1 2" key="1">
    <citation type="submission" date="2018-06" db="EMBL/GenBank/DDBJ databases">
        <authorList>
            <consortium name="Pathogen Informatics"/>
            <person name="Doyle S."/>
        </authorList>
    </citation>
    <scope>NUCLEOTIDE SEQUENCE [LARGE SCALE GENOMIC DNA]</scope>
    <source>
        <strain evidence="1 2">NCTC10005</strain>
    </source>
</reference>
<sequence length="52" mass="5529">MSAAALTQIGASGEFEMIIATIDFDTQTSLQLFDVVIKRPAQAQQASVVCGR</sequence>
<dbReference type="AlphaFoldDB" id="A0A377M6Q9"/>
<dbReference type="EMBL" id="UGJB01000004">
    <property type="protein sequence ID" value="STQ13331.1"/>
    <property type="molecule type" value="Genomic_DNA"/>
</dbReference>
<evidence type="ECO:0000313" key="2">
    <source>
        <dbReference type="Proteomes" id="UP000255106"/>
    </source>
</evidence>
<name>A0A377M6Q9_ENTCL</name>
<accession>A0A377M6Q9</accession>
<evidence type="ECO:0000313" key="1">
    <source>
        <dbReference type="EMBL" id="STQ13331.1"/>
    </source>
</evidence>